<dbReference type="EMBL" id="AZHD01000026">
    <property type="protein sequence ID" value="OAA53971.1"/>
    <property type="molecule type" value="Genomic_DNA"/>
</dbReference>
<evidence type="ECO:0000313" key="2">
    <source>
        <dbReference type="EMBL" id="OAA53971.1"/>
    </source>
</evidence>
<dbReference type="OrthoDB" id="5421971at2759"/>
<reference evidence="2 3" key="1">
    <citation type="journal article" date="2016" name="Genome Biol. Evol.">
        <title>Divergent and convergent evolution of fungal pathogenicity.</title>
        <authorList>
            <person name="Shang Y."/>
            <person name="Xiao G."/>
            <person name="Zheng P."/>
            <person name="Cen K."/>
            <person name="Zhan S."/>
            <person name="Wang C."/>
        </authorList>
    </citation>
    <scope>NUCLEOTIDE SEQUENCE [LARGE SCALE GENOMIC DNA]</scope>
    <source>
        <strain evidence="2 3">RCEF 264</strain>
    </source>
</reference>
<feature type="compositionally biased region" description="Low complexity" evidence="1">
    <location>
        <begin position="386"/>
        <end position="398"/>
    </location>
</feature>
<feature type="compositionally biased region" description="Low complexity" evidence="1">
    <location>
        <begin position="326"/>
        <end position="341"/>
    </location>
</feature>
<feature type="region of interest" description="Disordered" evidence="1">
    <location>
        <begin position="307"/>
        <end position="517"/>
    </location>
</feature>
<dbReference type="AlphaFoldDB" id="A0A167M5Y4"/>
<evidence type="ECO:0000313" key="3">
    <source>
        <dbReference type="Proteomes" id="UP000076874"/>
    </source>
</evidence>
<proteinExistence type="predicted"/>
<organism evidence="2 3">
    <name type="scientific">Niveomyces insectorum RCEF 264</name>
    <dbReference type="NCBI Taxonomy" id="1081102"/>
    <lineage>
        <taxon>Eukaryota</taxon>
        <taxon>Fungi</taxon>
        <taxon>Dikarya</taxon>
        <taxon>Ascomycota</taxon>
        <taxon>Pezizomycotina</taxon>
        <taxon>Sordariomycetes</taxon>
        <taxon>Hypocreomycetidae</taxon>
        <taxon>Hypocreales</taxon>
        <taxon>Cordycipitaceae</taxon>
        <taxon>Niveomyces</taxon>
    </lineage>
</organism>
<feature type="compositionally biased region" description="Acidic residues" evidence="1">
    <location>
        <begin position="352"/>
        <end position="368"/>
    </location>
</feature>
<protein>
    <submittedName>
        <fullName evidence="2">Uncharacterized protein</fullName>
    </submittedName>
</protein>
<feature type="compositionally biased region" description="Low complexity" evidence="1">
    <location>
        <begin position="447"/>
        <end position="462"/>
    </location>
</feature>
<feature type="compositionally biased region" description="Polar residues" evidence="1">
    <location>
        <begin position="415"/>
        <end position="445"/>
    </location>
</feature>
<keyword evidence="3" id="KW-1185">Reference proteome</keyword>
<name>A0A167M5Y4_9HYPO</name>
<comment type="caution">
    <text evidence="2">The sequence shown here is derived from an EMBL/GenBank/DDBJ whole genome shotgun (WGS) entry which is preliminary data.</text>
</comment>
<sequence length="605" mass="64875">MAAFFEDPRLRQRWNQLSHNAETVTENAAAGIWTFQHTYVTPCLAGLGEAVDTCTSICVGDREERARRQRERARGAHRSLAEYSFDFYDDWYDDDYDDRLTSDGVQNDCGDTGGASDINSTGRIFGAGFFGSWHGIRAEDWDRLLAGSGPTGGRCGNVEGCISGGNVGDPDGDSAGRVAGEYVEQPRRRHDMNYNTRTPRRKLLDSHGGSTTIIANSGPLGLLSRLPSRLGVGTLRYKPSAANLRKHPPGSSLGSRYNLDGRDGRDATVGTADEHEPLLGSTNYEGAVTHHDQYGGADDDRGIQQQQLPQREEQGGLAATDRVEMTTSRGRSGTTGSGDTSDSFRSRGDLFPSDEEDDEDAVPLDDEFAVTFDRVPDDRSSGGGLTRLSNSSNSTSSLPQIVAGRRKGKTRADTAPSTKSVLSRSVSHTTVGSAKSLSPSTQRPAQSPAALLKKSSSDLSLPEGIVTEAKEVDEAARPELGPVLTTSSLETSSEEAGDRPELAKAQPLTTSLAAGRLSSLKQVNLEEANTAREEDVDSEHKPRVAARLARERGFASEAAVSIKGGTAMVGSHHGHSLDPLNQYDAASGHSMGPRKEFVPARLPRF</sequence>
<accession>A0A167M5Y4</accession>
<gene>
    <name evidence="2" type="ORF">SPI_09178</name>
</gene>
<feature type="compositionally biased region" description="Basic and acidic residues" evidence="1">
    <location>
        <begin position="259"/>
        <end position="277"/>
    </location>
</feature>
<evidence type="ECO:0000256" key="1">
    <source>
        <dbReference type="SAM" id="MobiDB-lite"/>
    </source>
</evidence>
<feature type="compositionally biased region" description="Basic and acidic residues" evidence="1">
    <location>
        <begin position="468"/>
        <end position="477"/>
    </location>
</feature>
<feature type="region of interest" description="Disordered" evidence="1">
    <location>
        <begin position="566"/>
        <end position="605"/>
    </location>
</feature>
<dbReference type="Proteomes" id="UP000076874">
    <property type="component" value="Unassembled WGS sequence"/>
</dbReference>
<feature type="region of interest" description="Disordered" evidence="1">
    <location>
        <begin position="241"/>
        <end position="280"/>
    </location>
</feature>